<dbReference type="PANTHER" id="PTHR34820:SF4">
    <property type="entry name" value="INNER MEMBRANE PROTEIN YEBZ"/>
    <property type="match status" value="1"/>
</dbReference>
<evidence type="ECO:0000256" key="3">
    <source>
        <dbReference type="ARBA" id="ARBA00022729"/>
    </source>
</evidence>
<dbReference type="InterPro" id="IPR014755">
    <property type="entry name" value="Cu-Rt/internalin_Ig-like"/>
</dbReference>
<keyword evidence="4" id="KW-0186">Copper</keyword>
<dbReference type="GO" id="GO:0006825">
    <property type="term" value="P:copper ion transport"/>
    <property type="evidence" value="ECO:0007669"/>
    <property type="project" value="InterPro"/>
</dbReference>
<reference evidence="8" key="1">
    <citation type="submission" date="2021-01" db="EMBL/GenBank/DDBJ databases">
        <title>Whole genome shotgun sequence of Planotetraspora thailandica NBRC 104271.</title>
        <authorList>
            <person name="Komaki H."/>
            <person name="Tamura T."/>
        </authorList>
    </citation>
    <scope>NUCLEOTIDE SEQUENCE</scope>
    <source>
        <strain evidence="8">NBRC 104271</strain>
    </source>
</reference>
<dbReference type="GO" id="GO:0005886">
    <property type="term" value="C:plasma membrane"/>
    <property type="evidence" value="ECO:0007669"/>
    <property type="project" value="TreeGrafter"/>
</dbReference>
<dbReference type="Pfam" id="PF04234">
    <property type="entry name" value="CopC"/>
    <property type="match status" value="1"/>
</dbReference>
<keyword evidence="5" id="KW-1133">Transmembrane helix</keyword>
<dbReference type="RefSeq" id="WP_203945466.1">
    <property type="nucleotide sequence ID" value="NZ_BOOR01000025.1"/>
</dbReference>
<evidence type="ECO:0000313" key="8">
    <source>
        <dbReference type="EMBL" id="GII55262.1"/>
    </source>
</evidence>
<comment type="subcellular location">
    <subcellularLocation>
        <location evidence="1">Cell envelope</location>
    </subcellularLocation>
</comment>
<feature type="signal peptide" evidence="6">
    <location>
        <begin position="1"/>
        <end position="23"/>
    </location>
</feature>
<evidence type="ECO:0000256" key="1">
    <source>
        <dbReference type="ARBA" id="ARBA00004196"/>
    </source>
</evidence>
<name>A0A8J3V0X9_9ACTN</name>
<accession>A0A8J3V0X9</accession>
<dbReference type="GO" id="GO:0042597">
    <property type="term" value="C:periplasmic space"/>
    <property type="evidence" value="ECO:0007669"/>
    <property type="project" value="InterPro"/>
</dbReference>
<sequence length="193" mass="19031">MKFSAVKALLVVCLGGALVGAFAAPALAHDSLEGSTPAKNSVVSSLDQIELRFSAHVSFPVVILHDAAGRRFESGAARVDGQKVYEKVAGPLPSGNYVIAWRIVSSDGHPVEGEIPFTVQAASGGAPAASPAATPVASPAAATAPAANSGSGGDLGSGVSVLVWGGVALVVIAVIAALFGRRGKKASGGHDAA</sequence>
<dbReference type="InterPro" id="IPR014756">
    <property type="entry name" value="Ig_E-set"/>
</dbReference>
<keyword evidence="9" id="KW-1185">Reference proteome</keyword>
<dbReference type="GO" id="GO:0046688">
    <property type="term" value="P:response to copper ion"/>
    <property type="evidence" value="ECO:0007669"/>
    <property type="project" value="InterPro"/>
</dbReference>
<dbReference type="InterPro" id="IPR007348">
    <property type="entry name" value="CopC_dom"/>
</dbReference>
<dbReference type="InterPro" id="IPR032694">
    <property type="entry name" value="CopC/D"/>
</dbReference>
<evidence type="ECO:0000259" key="7">
    <source>
        <dbReference type="Pfam" id="PF04234"/>
    </source>
</evidence>
<evidence type="ECO:0000256" key="2">
    <source>
        <dbReference type="ARBA" id="ARBA00022723"/>
    </source>
</evidence>
<gene>
    <name evidence="8" type="ORF">Pth03_36510</name>
</gene>
<feature type="chain" id="PRO_5035306145" description="CopC domain-containing protein" evidence="6">
    <location>
        <begin position="24"/>
        <end position="193"/>
    </location>
</feature>
<organism evidence="8 9">
    <name type="scientific">Planotetraspora thailandica</name>
    <dbReference type="NCBI Taxonomy" id="487172"/>
    <lineage>
        <taxon>Bacteria</taxon>
        <taxon>Bacillati</taxon>
        <taxon>Actinomycetota</taxon>
        <taxon>Actinomycetes</taxon>
        <taxon>Streptosporangiales</taxon>
        <taxon>Streptosporangiaceae</taxon>
        <taxon>Planotetraspora</taxon>
    </lineage>
</organism>
<keyword evidence="5" id="KW-0472">Membrane</keyword>
<dbReference type="PANTHER" id="PTHR34820">
    <property type="entry name" value="INNER MEMBRANE PROTEIN YEBZ"/>
    <property type="match status" value="1"/>
</dbReference>
<feature type="transmembrane region" description="Helical" evidence="5">
    <location>
        <begin position="161"/>
        <end position="180"/>
    </location>
</feature>
<dbReference type="GO" id="GO:0030313">
    <property type="term" value="C:cell envelope"/>
    <property type="evidence" value="ECO:0007669"/>
    <property type="project" value="UniProtKB-SubCell"/>
</dbReference>
<evidence type="ECO:0000313" key="9">
    <source>
        <dbReference type="Proteomes" id="UP000605992"/>
    </source>
</evidence>
<dbReference type="EMBL" id="BOOR01000025">
    <property type="protein sequence ID" value="GII55262.1"/>
    <property type="molecule type" value="Genomic_DNA"/>
</dbReference>
<dbReference type="AlphaFoldDB" id="A0A8J3V0X9"/>
<keyword evidence="3 6" id="KW-0732">Signal</keyword>
<proteinExistence type="predicted"/>
<dbReference type="Proteomes" id="UP000605992">
    <property type="component" value="Unassembled WGS sequence"/>
</dbReference>
<dbReference type="Gene3D" id="2.60.40.1220">
    <property type="match status" value="1"/>
</dbReference>
<protein>
    <recommendedName>
        <fullName evidence="7">CopC domain-containing protein</fullName>
    </recommendedName>
</protein>
<evidence type="ECO:0000256" key="4">
    <source>
        <dbReference type="ARBA" id="ARBA00023008"/>
    </source>
</evidence>
<comment type="caution">
    <text evidence="8">The sequence shown here is derived from an EMBL/GenBank/DDBJ whole genome shotgun (WGS) entry which is preliminary data.</text>
</comment>
<dbReference type="SUPFAM" id="SSF81296">
    <property type="entry name" value="E set domains"/>
    <property type="match status" value="1"/>
</dbReference>
<evidence type="ECO:0000256" key="6">
    <source>
        <dbReference type="SAM" id="SignalP"/>
    </source>
</evidence>
<keyword evidence="2" id="KW-0479">Metal-binding</keyword>
<dbReference type="GO" id="GO:0005507">
    <property type="term" value="F:copper ion binding"/>
    <property type="evidence" value="ECO:0007669"/>
    <property type="project" value="InterPro"/>
</dbReference>
<keyword evidence="5" id="KW-0812">Transmembrane</keyword>
<evidence type="ECO:0000256" key="5">
    <source>
        <dbReference type="SAM" id="Phobius"/>
    </source>
</evidence>
<feature type="domain" description="CopC" evidence="7">
    <location>
        <begin position="29"/>
        <end position="119"/>
    </location>
</feature>